<evidence type="ECO:0000313" key="3">
    <source>
        <dbReference type="EMBL" id="EQD54140.1"/>
    </source>
</evidence>
<dbReference type="GO" id="GO:0016787">
    <property type="term" value="F:hydrolase activity"/>
    <property type="evidence" value="ECO:0007669"/>
    <property type="project" value="UniProtKB-KW"/>
</dbReference>
<dbReference type="AlphaFoldDB" id="T1BJI1"/>
<organism evidence="3">
    <name type="scientific">mine drainage metagenome</name>
    <dbReference type="NCBI Taxonomy" id="410659"/>
    <lineage>
        <taxon>unclassified sequences</taxon>
        <taxon>metagenomes</taxon>
        <taxon>ecological metagenomes</taxon>
    </lineage>
</organism>
<dbReference type="InterPro" id="IPR017853">
    <property type="entry name" value="GH"/>
</dbReference>
<protein>
    <submittedName>
        <fullName evidence="3">Malto-oligosyltrehalose trehalohydrolase</fullName>
    </submittedName>
</protein>
<comment type="caution">
    <text evidence="3">The sequence shown here is derived from an EMBL/GenBank/DDBJ whole genome shotgun (WGS) entry which is preliminary data.</text>
</comment>
<dbReference type="SUPFAM" id="SSF51445">
    <property type="entry name" value="(Trans)glycosidases"/>
    <property type="match status" value="1"/>
</dbReference>
<dbReference type="CDD" id="cd11325">
    <property type="entry name" value="AmyAc_GTHase"/>
    <property type="match status" value="1"/>
</dbReference>
<name>T1BJI1_9ZZZZ</name>
<feature type="region of interest" description="Disordered" evidence="1">
    <location>
        <begin position="1"/>
        <end position="27"/>
    </location>
</feature>
<evidence type="ECO:0000256" key="1">
    <source>
        <dbReference type="SAM" id="MobiDB-lite"/>
    </source>
</evidence>
<dbReference type="SMART" id="SM00642">
    <property type="entry name" value="Aamy"/>
    <property type="match status" value="1"/>
</dbReference>
<dbReference type="GO" id="GO:0005975">
    <property type="term" value="P:carbohydrate metabolic process"/>
    <property type="evidence" value="ECO:0007669"/>
    <property type="project" value="InterPro"/>
</dbReference>
<dbReference type="Gene3D" id="3.20.20.80">
    <property type="entry name" value="Glycosidases"/>
    <property type="match status" value="1"/>
</dbReference>
<gene>
    <name evidence="3" type="ORF">B1B_09820</name>
</gene>
<evidence type="ECO:0000259" key="2">
    <source>
        <dbReference type="SMART" id="SM00642"/>
    </source>
</evidence>
<dbReference type="PANTHER" id="PTHR43651:SF11">
    <property type="entry name" value="MALTO-OLIGOSYLTREHALOSE TREHALOHYDROLASE"/>
    <property type="match status" value="1"/>
</dbReference>
<sequence>MDGGAVRPDPASRWQPEGVHGLSAFDLGSPTGGSADGGARSLAEYVSYEIHVGTATAEGTFDAAARRLPELAELGVNAVELMPVNQFPGQRNWGYDGVFPWATQTTYGGPDGLRRFVSAAHALDLSVILDVVMNHLGPEGNVLPEFGPYFLEGVRTPWGPAVNLDGPGSEEVRRYWGALAVHWIDRFGIDALRLDAVHALIDRSARPFLGELARTVSQRNRRAARPAWLIAESDLNDARLLRPPREGGLGLMAQWADDFHHALHAATTGERDG</sequence>
<reference evidence="3" key="1">
    <citation type="submission" date="2013-08" db="EMBL/GenBank/DDBJ databases">
        <authorList>
            <person name="Mendez C."/>
            <person name="Richter M."/>
            <person name="Ferrer M."/>
            <person name="Sanchez J."/>
        </authorList>
    </citation>
    <scope>NUCLEOTIDE SEQUENCE</scope>
</reference>
<keyword evidence="3" id="KW-0378">Hydrolase</keyword>
<proteinExistence type="predicted"/>
<feature type="non-terminal residue" evidence="3">
    <location>
        <position position="273"/>
    </location>
</feature>
<reference evidence="3" key="2">
    <citation type="journal article" date="2014" name="ISME J.">
        <title>Microbial stratification in low pH oxic and suboxic macroscopic growths along an acid mine drainage.</title>
        <authorList>
            <person name="Mendez-Garcia C."/>
            <person name="Mesa V."/>
            <person name="Sprenger R.R."/>
            <person name="Richter M."/>
            <person name="Diez M.S."/>
            <person name="Solano J."/>
            <person name="Bargiela R."/>
            <person name="Golyshina O.V."/>
            <person name="Manteca A."/>
            <person name="Ramos J.L."/>
            <person name="Gallego J.R."/>
            <person name="Llorente I."/>
            <person name="Martins Dos Santos V.A."/>
            <person name="Jensen O.N."/>
            <person name="Pelaez A.I."/>
            <person name="Sanchez J."/>
            <person name="Ferrer M."/>
        </authorList>
    </citation>
    <scope>NUCLEOTIDE SEQUENCE</scope>
</reference>
<dbReference type="InterPro" id="IPR006047">
    <property type="entry name" value="GH13_cat_dom"/>
</dbReference>
<dbReference type="EMBL" id="AUZY01006499">
    <property type="protein sequence ID" value="EQD54140.1"/>
    <property type="molecule type" value="Genomic_DNA"/>
</dbReference>
<feature type="domain" description="Glycosyl hydrolase family 13 catalytic" evidence="2">
    <location>
        <begin position="47"/>
        <end position="271"/>
    </location>
</feature>
<dbReference type="Pfam" id="PF00128">
    <property type="entry name" value="Alpha-amylase"/>
    <property type="match status" value="1"/>
</dbReference>
<dbReference type="PANTHER" id="PTHR43651">
    <property type="entry name" value="1,4-ALPHA-GLUCAN-BRANCHING ENZYME"/>
    <property type="match status" value="1"/>
</dbReference>
<accession>T1BJI1</accession>